<evidence type="ECO:0000313" key="2">
    <source>
        <dbReference type="EMBL" id="QQL44155.1"/>
    </source>
</evidence>
<organism evidence="2 3">
    <name type="scientific">Sulfuriroseicoccus oceanibius</name>
    <dbReference type="NCBI Taxonomy" id="2707525"/>
    <lineage>
        <taxon>Bacteria</taxon>
        <taxon>Pseudomonadati</taxon>
        <taxon>Verrucomicrobiota</taxon>
        <taxon>Verrucomicrobiia</taxon>
        <taxon>Verrucomicrobiales</taxon>
        <taxon>Verrucomicrobiaceae</taxon>
        <taxon>Sulfuriroseicoccus</taxon>
    </lineage>
</organism>
<dbReference type="CDD" id="cd07983">
    <property type="entry name" value="LPLAT_DUF374-like"/>
    <property type="match status" value="1"/>
</dbReference>
<evidence type="ECO:0000259" key="1">
    <source>
        <dbReference type="Pfam" id="PF04028"/>
    </source>
</evidence>
<dbReference type="Pfam" id="PF04028">
    <property type="entry name" value="DUF374"/>
    <property type="match status" value="1"/>
</dbReference>
<keyword evidence="2" id="KW-0808">Transferase</keyword>
<name>A0A6B3L9K7_9BACT</name>
<dbReference type="KEGG" id="soa:G3M56_009635"/>
<evidence type="ECO:0000313" key="3">
    <source>
        <dbReference type="Proteomes" id="UP000475117"/>
    </source>
</evidence>
<dbReference type="InterPro" id="IPR007172">
    <property type="entry name" value="DUF374"/>
</dbReference>
<feature type="domain" description="DUF374" evidence="1">
    <location>
        <begin position="71"/>
        <end position="135"/>
    </location>
</feature>
<reference evidence="2 3" key="1">
    <citation type="submission" date="2020-12" db="EMBL/GenBank/DDBJ databases">
        <title>Sulforoseuscoccus oceanibium gen. nov., sp. nov., a representative of the phylum Verrucomicrobia with special cytoplasmic membrane, and proposal of Sulforoseuscoccusaceae fam. nov.</title>
        <authorList>
            <person name="Xi F."/>
        </authorList>
    </citation>
    <scope>NUCLEOTIDE SEQUENCE [LARGE SCALE GENOMIC DNA]</scope>
    <source>
        <strain evidence="2 3">T37</strain>
    </source>
</reference>
<gene>
    <name evidence="2" type="ORF">G3M56_009635</name>
</gene>
<keyword evidence="2" id="KW-0012">Acyltransferase</keyword>
<dbReference type="AlphaFoldDB" id="A0A6B3L9K7"/>
<keyword evidence="3" id="KW-1185">Reference proteome</keyword>
<dbReference type="EMBL" id="CP066776">
    <property type="protein sequence ID" value="QQL44155.1"/>
    <property type="molecule type" value="Genomic_DNA"/>
</dbReference>
<protein>
    <submittedName>
        <fullName evidence="2">Lysophospholipid acyltransferase family protein</fullName>
    </submittedName>
</protein>
<dbReference type="GO" id="GO:0016746">
    <property type="term" value="F:acyltransferase activity"/>
    <property type="evidence" value="ECO:0007669"/>
    <property type="project" value="UniProtKB-KW"/>
</dbReference>
<dbReference type="Proteomes" id="UP000475117">
    <property type="component" value="Chromosome"/>
</dbReference>
<proteinExistence type="predicted"/>
<accession>A0A6B3L9K7</accession>
<sequence>MKKSIRRARRAVAAKAMPALIAGMIKLLGSTLRIRVEDPDNVAGGEHGPMIWLFWHNRLLVMPVVYKKHLRSRQGSVLTSPSGDGEVLAQVIGKFGVGAIRGSSNKRGAAALREMVKLVRSGCDLCVTPDGPRGPKYRLNPGAVQVAAMTGAPLLPFRVRYDNCWELKTWDAFRIPKPFSKVEVVIGPLQPVENTKDADLFEQRRLEVQTLMVDGEE</sequence>
<dbReference type="RefSeq" id="WP_164362494.1">
    <property type="nucleotide sequence ID" value="NZ_CP066776.1"/>
</dbReference>